<protein>
    <submittedName>
        <fullName evidence="2">Uncharacterized protein</fullName>
    </submittedName>
</protein>
<comment type="caution">
    <text evidence="2">The sequence shown here is derived from an EMBL/GenBank/DDBJ whole genome shotgun (WGS) entry which is preliminary data.</text>
</comment>
<gene>
    <name evidence="2" type="ORF">GCM10010873_33720</name>
</gene>
<dbReference type="EMBL" id="BSPP01000011">
    <property type="protein sequence ID" value="GLS88398.1"/>
    <property type="molecule type" value="Genomic_DNA"/>
</dbReference>
<dbReference type="Proteomes" id="UP001157355">
    <property type="component" value="Unassembled WGS sequence"/>
</dbReference>
<organism evidence="2 3">
    <name type="scientific">Cypionkella aquatica</name>
    <dbReference type="NCBI Taxonomy" id="1756042"/>
    <lineage>
        <taxon>Bacteria</taxon>
        <taxon>Pseudomonadati</taxon>
        <taxon>Pseudomonadota</taxon>
        <taxon>Alphaproteobacteria</taxon>
        <taxon>Rhodobacterales</taxon>
        <taxon>Paracoccaceae</taxon>
        <taxon>Cypionkella</taxon>
    </lineage>
</organism>
<proteinExistence type="predicted"/>
<feature type="region of interest" description="Disordered" evidence="1">
    <location>
        <begin position="1"/>
        <end position="47"/>
    </location>
</feature>
<feature type="compositionally biased region" description="Gly residues" evidence="1">
    <location>
        <begin position="34"/>
        <end position="44"/>
    </location>
</feature>
<accession>A0AA37X0R9</accession>
<reference evidence="2 3" key="1">
    <citation type="journal article" date="2014" name="Int. J. Syst. Evol. Microbiol.">
        <title>Complete genome sequence of Corynebacterium casei LMG S-19264T (=DSM 44701T), isolated from a smear-ripened cheese.</title>
        <authorList>
            <consortium name="US DOE Joint Genome Institute (JGI-PGF)"/>
            <person name="Walter F."/>
            <person name="Albersmeier A."/>
            <person name="Kalinowski J."/>
            <person name="Ruckert C."/>
        </authorList>
    </citation>
    <scope>NUCLEOTIDE SEQUENCE [LARGE SCALE GENOMIC DNA]</scope>
    <source>
        <strain evidence="2 3">NBRC 111766</strain>
    </source>
</reference>
<evidence type="ECO:0000256" key="1">
    <source>
        <dbReference type="SAM" id="MobiDB-lite"/>
    </source>
</evidence>
<keyword evidence="3" id="KW-1185">Reference proteome</keyword>
<evidence type="ECO:0000313" key="3">
    <source>
        <dbReference type="Proteomes" id="UP001157355"/>
    </source>
</evidence>
<dbReference type="AlphaFoldDB" id="A0AA37X0R9"/>
<name>A0AA37X0R9_9RHOB</name>
<sequence length="141" mass="14361">MTIFGTQNADLRDGMGSTGSGSFSDYPGSRPKEGGQGAGGGGASGEDRCARAFSCALEEVEQCDYFSANGGVPPANMALSIEQRGRLFAVDAGGQTVGALPTGFNYLADCMAAGFTYEGRVNSSRSAPVASVSVDFAPRIP</sequence>
<evidence type="ECO:0000313" key="2">
    <source>
        <dbReference type="EMBL" id="GLS88398.1"/>
    </source>
</evidence>